<feature type="domain" description="PAC" evidence="9">
    <location>
        <begin position="346"/>
        <end position="399"/>
    </location>
</feature>
<dbReference type="InterPro" id="IPR003661">
    <property type="entry name" value="HisK_dim/P_dom"/>
</dbReference>
<dbReference type="SMART" id="SM00086">
    <property type="entry name" value="PAC"/>
    <property type="match status" value="3"/>
</dbReference>
<accession>A0A1G7RMC5</accession>
<dbReference type="Gene3D" id="3.30.565.10">
    <property type="entry name" value="Histidine kinase-like ATPase, C-terminal domain"/>
    <property type="match status" value="1"/>
</dbReference>
<dbReference type="CDD" id="cd00130">
    <property type="entry name" value="PAS"/>
    <property type="match status" value="1"/>
</dbReference>
<evidence type="ECO:0000259" key="9">
    <source>
        <dbReference type="PROSITE" id="PS50113"/>
    </source>
</evidence>
<organism evidence="10 11">
    <name type="scientific">Mucilaginibacter gossypii</name>
    <dbReference type="NCBI Taxonomy" id="551996"/>
    <lineage>
        <taxon>Bacteria</taxon>
        <taxon>Pseudomonadati</taxon>
        <taxon>Bacteroidota</taxon>
        <taxon>Sphingobacteriia</taxon>
        <taxon>Sphingobacteriales</taxon>
        <taxon>Sphingobacteriaceae</taxon>
        <taxon>Mucilaginibacter</taxon>
    </lineage>
</organism>
<dbReference type="PROSITE" id="PS50113">
    <property type="entry name" value="PAC"/>
    <property type="match status" value="2"/>
</dbReference>
<reference evidence="11" key="1">
    <citation type="submission" date="2016-10" db="EMBL/GenBank/DDBJ databases">
        <authorList>
            <person name="Varghese N."/>
            <person name="Submissions S."/>
        </authorList>
    </citation>
    <scope>NUCLEOTIDE SEQUENCE [LARGE SCALE GENOMIC DNA]</scope>
    <source>
        <strain evidence="11">Gh-67</strain>
    </source>
</reference>
<name>A0A1G7RMC5_9SPHI</name>
<dbReference type="SMART" id="SM00388">
    <property type="entry name" value="HisKA"/>
    <property type="match status" value="1"/>
</dbReference>
<dbReference type="GO" id="GO:0004721">
    <property type="term" value="F:phosphoprotein phosphatase activity"/>
    <property type="evidence" value="ECO:0007669"/>
    <property type="project" value="TreeGrafter"/>
</dbReference>
<dbReference type="InterPro" id="IPR004358">
    <property type="entry name" value="Sig_transdc_His_kin-like_C"/>
</dbReference>
<dbReference type="PANTHER" id="PTHR45453:SF1">
    <property type="entry name" value="PHOSPHATE REGULON SENSOR PROTEIN PHOR"/>
    <property type="match status" value="1"/>
</dbReference>
<dbReference type="Gene3D" id="1.10.287.130">
    <property type="match status" value="1"/>
</dbReference>
<protein>
    <recommendedName>
        <fullName evidence="2">histidine kinase</fullName>
        <ecNumber evidence="2">2.7.13.3</ecNumber>
    </recommendedName>
</protein>
<dbReference type="InterPro" id="IPR005467">
    <property type="entry name" value="His_kinase_dom"/>
</dbReference>
<dbReference type="PROSITE" id="PS50109">
    <property type="entry name" value="HIS_KIN"/>
    <property type="match status" value="1"/>
</dbReference>
<keyword evidence="5" id="KW-0418">Kinase</keyword>
<dbReference type="PRINTS" id="PR00344">
    <property type="entry name" value="BCTRLSENSOR"/>
</dbReference>
<keyword evidence="6" id="KW-0902">Two-component regulatory system</keyword>
<dbReference type="InterPro" id="IPR036097">
    <property type="entry name" value="HisK_dim/P_sf"/>
</dbReference>
<dbReference type="EC" id="2.7.13.3" evidence="2"/>
<comment type="catalytic activity">
    <reaction evidence="1">
        <text>ATP + protein L-histidine = ADP + protein N-phospho-L-histidine.</text>
        <dbReference type="EC" id="2.7.13.3"/>
    </reaction>
</comment>
<dbReference type="SUPFAM" id="SSF47384">
    <property type="entry name" value="Homodimeric domain of signal transducing histidine kinase"/>
    <property type="match status" value="1"/>
</dbReference>
<sequence>MDIQDSVTVFRTIIESSPFPIFLLMGEELVITLANPAVLRTWGKTTVVLGKKFGDALPQLRNQPFEKLIRNVFRTGIPYFSGDVEAQLEVGGQLRNYFLNCSYQPFKDAEGKISGVICFANDVTTRVVAQKQIEQSENKFRQLVTKSPYIMLVLNGPEFVVEIANQALFDYWRKTPEQTLDKPLLEVLPELKGQSFPNVLKHVYETGEPHGEVETPHLLETADGLITNYVSYLYEPLHNSDGKVSGILVAAEDVTQRVEDRKRTEASEASFRLAVQAAELGTFDKNLVTGLMYWDQRCRELFDIDGDREVTYEGDFLPGLHPDDRERVDSLIKDSAFIKSVSNGDYDVEYRTIGAKDKKLRWVKSKGKVFFDQKEKPIRFIGSVYDITEQKLAEIRKNDFINIASHELKTPLTTVKSYIQVLLAKAKEDDDDFRINALTRVDKQSNKMHSLIRNLLDNARLLEGEFKLDIHPFNIHELLLEVVTDFAVISPSHPIELKDCESVVVNADREKIGQVIENLLSNAVKYSPKGSLIIVRCKTTDGYAQLSVSDEGIGIRRRDQDKLFERFYRVENERIKQVSGFGIGLYLVAEILKYHNSQIAIESEEGAGSTFYFKLPLA</sequence>
<feature type="domain" description="PAC" evidence="9">
    <location>
        <begin position="82"/>
        <end position="135"/>
    </location>
</feature>
<dbReference type="AlphaFoldDB" id="A0A1G7RMC5"/>
<dbReference type="CDD" id="cd00082">
    <property type="entry name" value="HisKA"/>
    <property type="match status" value="1"/>
</dbReference>
<dbReference type="InterPro" id="IPR000014">
    <property type="entry name" value="PAS"/>
</dbReference>
<evidence type="ECO:0000256" key="5">
    <source>
        <dbReference type="ARBA" id="ARBA00022777"/>
    </source>
</evidence>
<keyword evidence="7" id="KW-0472">Membrane</keyword>
<dbReference type="SUPFAM" id="SSF55785">
    <property type="entry name" value="PYP-like sensor domain (PAS domain)"/>
    <property type="match status" value="3"/>
</dbReference>
<evidence type="ECO:0000256" key="1">
    <source>
        <dbReference type="ARBA" id="ARBA00000085"/>
    </source>
</evidence>
<dbReference type="CDD" id="cd00075">
    <property type="entry name" value="HATPase"/>
    <property type="match status" value="1"/>
</dbReference>
<dbReference type="Pfam" id="PF08448">
    <property type="entry name" value="PAS_4"/>
    <property type="match status" value="2"/>
</dbReference>
<keyword evidence="3" id="KW-0597">Phosphoprotein</keyword>
<evidence type="ECO:0000256" key="7">
    <source>
        <dbReference type="ARBA" id="ARBA00023136"/>
    </source>
</evidence>
<dbReference type="Gene3D" id="2.10.70.100">
    <property type="match status" value="1"/>
</dbReference>
<evidence type="ECO:0000313" key="11">
    <source>
        <dbReference type="Proteomes" id="UP000199705"/>
    </source>
</evidence>
<gene>
    <name evidence="10" type="ORF">SAMN05192573_102291</name>
</gene>
<dbReference type="InterPro" id="IPR013656">
    <property type="entry name" value="PAS_4"/>
</dbReference>
<evidence type="ECO:0000256" key="3">
    <source>
        <dbReference type="ARBA" id="ARBA00022553"/>
    </source>
</evidence>
<dbReference type="InterPro" id="IPR035965">
    <property type="entry name" value="PAS-like_dom_sf"/>
</dbReference>
<proteinExistence type="predicted"/>
<evidence type="ECO:0000256" key="2">
    <source>
        <dbReference type="ARBA" id="ARBA00012438"/>
    </source>
</evidence>
<dbReference type="InterPro" id="IPR003594">
    <property type="entry name" value="HATPase_dom"/>
</dbReference>
<evidence type="ECO:0000259" key="8">
    <source>
        <dbReference type="PROSITE" id="PS50109"/>
    </source>
</evidence>
<dbReference type="InterPro" id="IPR001610">
    <property type="entry name" value="PAC"/>
</dbReference>
<dbReference type="Proteomes" id="UP000199705">
    <property type="component" value="Unassembled WGS sequence"/>
</dbReference>
<dbReference type="NCBIfam" id="TIGR00229">
    <property type="entry name" value="sensory_box"/>
    <property type="match status" value="1"/>
</dbReference>
<dbReference type="InterPro" id="IPR000700">
    <property type="entry name" value="PAS-assoc_C"/>
</dbReference>
<dbReference type="InterPro" id="IPR050351">
    <property type="entry name" value="BphY/WalK/GraS-like"/>
</dbReference>
<dbReference type="GO" id="GO:0005886">
    <property type="term" value="C:plasma membrane"/>
    <property type="evidence" value="ECO:0007669"/>
    <property type="project" value="TreeGrafter"/>
</dbReference>
<dbReference type="Pfam" id="PF02518">
    <property type="entry name" value="HATPase_c"/>
    <property type="match status" value="1"/>
</dbReference>
<dbReference type="Pfam" id="PF00512">
    <property type="entry name" value="HisKA"/>
    <property type="match status" value="1"/>
</dbReference>
<dbReference type="FunFam" id="3.30.565.10:FF:000006">
    <property type="entry name" value="Sensor histidine kinase WalK"/>
    <property type="match status" value="1"/>
</dbReference>
<evidence type="ECO:0000256" key="6">
    <source>
        <dbReference type="ARBA" id="ARBA00023012"/>
    </source>
</evidence>
<dbReference type="EMBL" id="FNCG01000002">
    <property type="protein sequence ID" value="SDG11928.1"/>
    <property type="molecule type" value="Genomic_DNA"/>
</dbReference>
<keyword evidence="4" id="KW-0808">Transferase</keyword>
<evidence type="ECO:0000313" key="10">
    <source>
        <dbReference type="EMBL" id="SDG11928.1"/>
    </source>
</evidence>
<dbReference type="SMART" id="SM00091">
    <property type="entry name" value="PAS"/>
    <property type="match status" value="3"/>
</dbReference>
<evidence type="ECO:0000256" key="4">
    <source>
        <dbReference type="ARBA" id="ARBA00022679"/>
    </source>
</evidence>
<dbReference type="InterPro" id="IPR036890">
    <property type="entry name" value="HATPase_C_sf"/>
</dbReference>
<dbReference type="SUPFAM" id="SSF55874">
    <property type="entry name" value="ATPase domain of HSP90 chaperone/DNA topoisomerase II/histidine kinase"/>
    <property type="match status" value="1"/>
</dbReference>
<dbReference type="GO" id="GO:0016036">
    <property type="term" value="P:cellular response to phosphate starvation"/>
    <property type="evidence" value="ECO:0007669"/>
    <property type="project" value="TreeGrafter"/>
</dbReference>
<dbReference type="Gene3D" id="3.30.450.20">
    <property type="entry name" value="PAS domain"/>
    <property type="match status" value="3"/>
</dbReference>
<dbReference type="Pfam" id="PF08447">
    <property type="entry name" value="PAS_3"/>
    <property type="match status" value="1"/>
</dbReference>
<dbReference type="RefSeq" id="WP_091163195.1">
    <property type="nucleotide sequence ID" value="NZ_FNCG01000002.1"/>
</dbReference>
<dbReference type="GO" id="GO:0000155">
    <property type="term" value="F:phosphorelay sensor kinase activity"/>
    <property type="evidence" value="ECO:0007669"/>
    <property type="project" value="InterPro"/>
</dbReference>
<dbReference type="PANTHER" id="PTHR45453">
    <property type="entry name" value="PHOSPHATE REGULON SENSOR PROTEIN PHOR"/>
    <property type="match status" value="1"/>
</dbReference>
<dbReference type="SMART" id="SM00387">
    <property type="entry name" value="HATPase_c"/>
    <property type="match status" value="1"/>
</dbReference>
<keyword evidence="11" id="KW-1185">Reference proteome</keyword>
<feature type="domain" description="Histidine kinase" evidence="8">
    <location>
        <begin position="403"/>
        <end position="618"/>
    </location>
</feature>
<dbReference type="InterPro" id="IPR013655">
    <property type="entry name" value="PAS_fold_3"/>
</dbReference>
<dbReference type="STRING" id="551996.SAMN05192573_102291"/>